<dbReference type="SUPFAM" id="SSF50685">
    <property type="entry name" value="Barwin-like endoglucanases"/>
    <property type="match status" value="1"/>
</dbReference>
<evidence type="ECO:0000256" key="6">
    <source>
        <dbReference type="SAM" id="Phobius"/>
    </source>
</evidence>
<evidence type="ECO:0000313" key="8">
    <source>
        <dbReference type="EMBL" id="USG61385.1"/>
    </source>
</evidence>
<keyword evidence="6" id="KW-0812">Transmembrane</keyword>
<gene>
    <name evidence="8" type="ORF">NBZ79_00150</name>
</gene>
<proteinExistence type="predicted"/>
<dbReference type="Pfam" id="PF03562">
    <property type="entry name" value="MltA"/>
    <property type="match status" value="1"/>
</dbReference>
<dbReference type="CDD" id="cd14668">
    <property type="entry name" value="mlta_B"/>
    <property type="match status" value="1"/>
</dbReference>
<dbReference type="PIRSF" id="PIRSF019422">
    <property type="entry name" value="MltA"/>
    <property type="match status" value="1"/>
</dbReference>
<evidence type="ECO:0000259" key="7">
    <source>
        <dbReference type="SMART" id="SM00925"/>
    </source>
</evidence>
<dbReference type="CDD" id="cd14485">
    <property type="entry name" value="mltA_like_LT_A"/>
    <property type="match status" value="1"/>
</dbReference>
<dbReference type="RefSeq" id="WP_251934386.1">
    <property type="nucleotide sequence ID" value="NZ_CP098747.1"/>
</dbReference>
<organism evidence="8 9">
    <name type="scientific">Sneathiella marina</name>
    <dbReference type="NCBI Taxonomy" id="2950108"/>
    <lineage>
        <taxon>Bacteria</taxon>
        <taxon>Pseudomonadati</taxon>
        <taxon>Pseudomonadota</taxon>
        <taxon>Alphaproteobacteria</taxon>
        <taxon>Sneathiellales</taxon>
        <taxon>Sneathiellaceae</taxon>
        <taxon>Sneathiella</taxon>
    </lineage>
</organism>
<dbReference type="InterPro" id="IPR010611">
    <property type="entry name" value="3D_dom"/>
</dbReference>
<dbReference type="InterPro" id="IPR005300">
    <property type="entry name" value="MltA_B"/>
</dbReference>
<evidence type="ECO:0000256" key="2">
    <source>
        <dbReference type="ARBA" id="ARBA00012587"/>
    </source>
</evidence>
<comment type="catalytic activity">
    <reaction evidence="1">
        <text>Exolytic cleavage of the (1-&gt;4)-beta-glycosidic linkage between N-acetylmuramic acid (MurNAc) and N-acetylglucosamine (GlcNAc) residues in peptidoglycan, from either the reducing or the non-reducing ends of the peptidoglycan chains, with concomitant formation of a 1,6-anhydrobond in the MurNAc residue.</text>
        <dbReference type="EC" id="4.2.2.n1"/>
    </reaction>
</comment>
<dbReference type="Proteomes" id="UP001056291">
    <property type="component" value="Chromosome"/>
</dbReference>
<dbReference type="PANTHER" id="PTHR30124">
    <property type="entry name" value="MEMBRANE-BOUND LYTIC MUREIN TRANSGLYCOSYLASE A"/>
    <property type="match status" value="1"/>
</dbReference>
<dbReference type="SMART" id="SM00925">
    <property type="entry name" value="MltA"/>
    <property type="match status" value="1"/>
</dbReference>
<sequence>MSAWGNISPIWKKYGGTLGVVVIAAIAGGIWYWQSDVKMDDNLILEQTSYADIPGWDSDDLTEFLPALLKSCSKILTLPETRSLGGNNLAGTAADWQALCQTALTLPPQSDVLKSYVEDNFTPFQVLNNKAETGLFTGYYEASLKGSRDQKDPFTTPLYLRPPELVMVDLGRFRDELKGQRIAGQVKGGDLVPFAHRTDIDKGALENRDLELVWVDSDIDAFFLQIQGSGIVQLDDGSELRVGYAGQNGHPYFAIGKALIERDYIPREKMSMQAIRSWLEDNPHEADEIMQMNGSYVFFRELTTGGPIGAQGVELTAERSLAVDRKWFPLGVPVFLETEVSTTDTADLPKPFRKLMMAQDTGGAIRGPVRGDVFWGYGDHAYEMSGGMKSDGRLWIFLPNAVAEKRKTANPA</sequence>
<dbReference type="Gene3D" id="2.40.240.50">
    <property type="entry name" value="Barwin-like endoglucanases"/>
    <property type="match status" value="1"/>
</dbReference>
<dbReference type="PANTHER" id="PTHR30124:SF0">
    <property type="entry name" value="MEMBRANE-BOUND LYTIC MUREIN TRANSGLYCOSYLASE A"/>
    <property type="match status" value="1"/>
</dbReference>
<dbReference type="EMBL" id="CP098747">
    <property type="protein sequence ID" value="USG61385.1"/>
    <property type="molecule type" value="Genomic_DNA"/>
</dbReference>
<dbReference type="Gene3D" id="2.40.40.10">
    <property type="entry name" value="RlpA-like domain"/>
    <property type="match status" value="1"/>
</dbReference>
<keyword evidence="6" id="KW-0472">Membrane</keyword>
<evidence type="ECO:0000256" key="3">
    <source>
        <dbReference type="ARBA" id="ARBA00023239"/>
    </source>
</evidence>
<keyword evidence="6" id="KW-1133">Transmembrane helix</keyword>
<keyword evidence="9" id="KW-1185">Reference proteome</keyword>
<dbReference type="InterPro" id="IPR026044">
    <property type="entry name" value="MltA"/>
</dbReference>
<feature type="domain" description="Lytic transglycosylase MltA" evidence="7">
    <location>
        <begin position="143"/>
        <end position="300"/>
    </location>
</feature>
<keyword evidence="4" id="KW-0961">Cell wall biogenesis/degradation</keyword>
<dbReference type="EC" id="4.2.2.n1" evidence="2"/>
<evidence type="ECO:0000256" key="5">
    <source>
        <dbReference type="ARBA" id="ARBA00030918"/>
    </source>
</evidence>
<reference evidence="8" key="1">
    <citation type="submission" date="2022-06" db="EMBL/GenBank/DDBJ databases">
        <title>Sneathiella actinostolidae sp. nov., isolated from a sea anemonein the Western Pacific Ocean.</title>
        <authorList>
            <person name="Wei M.J."/>
        </authorList>
    </citation>
    <scope>NUCLEOTIDE SEQUENCE</scope>
    <source>
        <strain evidence="8">PHK-P5</strain>
    </source>
</reference>
<evidence type="ECO:0000256" key="1">
    <source>
        <dbReference type="ARBA" id="ARBA00001420"/>
    </source>
</evidence>
<accession>A0ABY4W2G5</accession>
<evidence type="ECO:0000256" key="4">
    <source>
        <dbReference type="ARBA" id="ARBA00023316"/>
    </source>
</evidence>
<name>A0ABY4W2G5_9PROT</name>
<protein>
    <recommendedName>
        <fullName evidence="2">peptidoglycan lytic exotransglycosylase</fullName>
        <ecNumber evidence="2">4.2.2.n1</ecNumber>
    </recommendedName>
    <alternativeName>
        <fullName evidence="5">Murein hydrolase A</fullName>
    </alternativeName>
</protein>
<evidence type="ECO:0000313" key="9">
    <source>
        <dbReference type="Proteomes" id="UP001056291"/>
    </source>
</evidence>
<keyword evidence="3" id="KW-0456">Lyase</keyword>
<dbReference type="Pfam" id="PF06725">
    <property type="entry name" value="3D"/>
    <property type="match status" value="1"/>
</dbReference>
<dbReference type="InterPro" id="IPR036908">
    <property type="entry name" value="RlpA-like_sf"/>
</dbReference>
<feature type="transmembrane region" description="Helical" evidence="6">
    <location>
        <begin position="14"/>
        <end position="33"/>
    </location>
</feature>